<protein>
    <submittedName>
        <fullName evidence="8">ABC transporter permease</fullName>
    </submittedName>
</protein>
<comment type="caution">
    <text evidence="8">The sequence shown here is derived from an EMBL/GenBank/DDBJ whole genome shotgun (WGS) entry which is preliminary data.</text>
</comment>
<feature type="transmembrane region" description="Helical" evidence="6">
    <location>
        <begin position="233"/>
        <end position="253"/>
    </location>
</feature>
<evidence type="ECO:0000313" key="9">
    <source>
        <dbReference type="Proteomes" id="UP000769484"/>
    </source>
</evidence>
<organism evidence="8 9">
    <name type="scientific">Rothia dentocariosa</name>
    <dbReference type="NCBI Taxonomy" id="2047"/>
    <lineage>
        <taxon>Bacteria</taxon>
        <taxon>Bacillati</taxon>
        <taxon>Actinomycetota</taxon>
        <taxon>Actinomycetes</taxon>
        <taxon>Micrococcales</taxon>
        <taxon>Micrococcaceae</taxon>
        <taxon>Rothia</taxon>
    </lineage>
</organism>
<dbReference type="GO" id="GO:0140359">
    <property type="term" value="F:ABC-type transporter activity"/>
    <property type="evidence" value="ECO:0007669"/>
    <property type="project" value="InterPro"/>
</dbReference>
<dbReference type="Pfam" id="PF01061">
    <property type="entry name" value="ABC2_membrane"/>
    <property type="match status" value="1"/>
</dbReference>
<evidence type="ECO:0000256" key="1">
    <source>
        <dbReference type="ARBA" id="ARBA00004141"/>
    </source>
</evidence>
<proteinExistence type="predicted"/>
<gene>
    <name evidence="8" type="ORF">HXO56_02220</name>
</gene>
<evidence type="ECO:0000256" key="3">
    <source>
        <dbReference type="ARBA" id="ARBA00022989"/>
    </source>
</evidence>
<dbReference type="PANTHER" id="PTHR43229">
    <property type="entry name" value="NODULATION PROTEIN J"/>
    <property type="match status" value="1"/>
</dbReference>
<dbReference type="PANTHER" id="PTHR43229:SF2">
    <property type="entry name" value="NODULATION PROTEIN J"/>
    <property type="match status" value="1"/>
</dbReference>
<keyword evidence="3 6" id="KW-1133">Transmembrane helix</keyword>
<dbReference type="GO" id="GO:0046677">
    <property type="term" value="P:response to antibiotic"/>
    <property type="evidence" value="ECO:0007669"/>
    <property type="project" value="UniProtKB-KW"/>
</dbReference>
<feature type="domain" description="ABC-2 type transporter transmembrane" evidence="7">
    <location>
        <begin position="28"/>
        <end position="215"/>
    </location>
</feature>
<feature type="transmembrane region" description="Helical" evidence="6">
    <location>
        <begin position="38"/>
        <end position="57"/>
    </location>
</feature>
<feature type="transmembrane region" description="Helical" evidence="6">
    <location>
        <begin position="114"/>
        <end position="141"/>
    </location>
</feature>
<dbReference type="InterPro" id="IPR013525">
    <property type="entry name" value="ABC2_TM"/>
</dbReference>
<dbReference type="InterPro" id="IPR000412">
    <property type="entry name" value="ABC_2_transport"/>
</dbReference>
<keyword evidence="4 6" id="KW-0472">Membrane</keyword>
<dbReference type="EMBL" id="JABZXJ010000006">
    <property type="protein sequence ID" value="MBF1648904.1"/>
    <property type="molecule type" value="Genomic_DNA"/>
</dbReference>
<evidence type="ECO:0000259" key="7">
    <source>
        <dbReference type="Pfam" id="PF01061"/>
    </source>
</evidence>
<sequence length="260" mass="28213">MPNNTSAQAASLSQVRPVWINSTVVLLELRRKFRNLRVFFLSILLPVMFFFMIAYPQRDSLEGSVNTGTYYMIGISAYAAIVSSSSAGAAIPIERVQGWSRALALTPFRPLGYVITKVISSMLLGAIAVVVVMVLGFVTGMPLDAWQAVQSSLIIIAGSSAFAAFGIFVGYFMSADSAQTLINLIISVFSMLGGLFVPLSFFPQALQDIAHWLPSYGLGVLARLPVGVEWDPWALVNLVAWLVIFVAGAAWCLSKDTHRV</sequence>
<accession>A0A930KIL4</accession>
<evidence type="ECO:0000256" key="2">
    <source>
        <dbReference type="ARBA" id="ARBA00022692"/>
    </source>
</evidence>
<keyword evidence="2 6" id="KW-0812">Transmembrane</keyword>
<reference evidence="8" key="1">
    <citation type="submission" date="2020-04" db="EMBL/GenBank/DDBJ databases">
        <title>Deep metagenomics examines the oral microbiome during advanced dental caries in children, revealing novel taxa and co-occurrences with host molecules.</title>
        <authorList>
            <person name="Baker J.L."/>
            <person name="Morton J.T."/>
            <person name="Dinis M."/>
            <person name="Alvarez R."/>
            <person name="Tran N.C."/>
            <person name="Knight R."/>
            <person name="Edlund A."/>
        </authorList>
    </citation>
    <scope>NUCLEOTIDE SEQUENCE</scope>
    <source>
        <strain evidence="8">JCVI_47_bin.4</strain>
    </source>
</reference>
<dbReference type="RefSeq" id="WP_315306044.1">
    <property type="nucleotide sequence ID" value="NZ_CAUREM010000049.1"/>
</dbReference>
<dbReference type="AlphaFoldDB" id="A0A930KIL4"/>
<evidence type="ECO:0000256" key="4">
    <source>
        <dbReference type="ARBA" id="ARBA00023136"/>
    </source>
</evidence>
<comment type="subcellular location">
    <subcellularLocation>
        <location evidence="1">Membrane</location>
        <topology evidence="1">Multi-pass membrane protein</topology>
    </subcellularLocation>
</comment>
<dbReference type="PIRSF" id="PIRSF006648">
    <property type="entry name" value="DrrB"/>
    <property type="match status" value="1"/>
</dbReference>
<name>A0A930KIL4_9MICC</name>
<evidence type="ECO:0000256" key="5">
    <source>
        <dbReference type="ARBA" id="ARBA00023251"/>
    </source>
</evidence>
<dbReference type="Proteomes" id="UP000769484">
    <property type="component" value="Unassembled WGS sequence"/>
</dbReference>
<dbReference type="InterPro" id="IPR051784">
    <property type="entry name" value="Nod_factor_ABC_transporter"/>
</dbReference>
<evidence type="ECO:0000256" key="6">
    <source>
        <dbReference type="SAM" id="Phobius"/>
    </source>
</evidence>
<dbReference type="GO" id="GO:0043190">
    <property type="term" value="C:ATP-binding cassette (ABC) transporter complex"/>
    <property type="evidence" value="ECO:0007669"/>
    <property type="project" value="InterPro"/>
</dbReference>
<feature type="transmembrane region" description="Helical" evidence="6">
    <location>
        <begin position="69"/>
        <end position="93"/>
    </location>
</feature>
<feature type="transmembrane region" description="Helical" evidence="6">
    <location>
        <begin position="153"/>
        <end position="174"/>
    </location>
</feature>
<feature type="transmembrane region" description="Helical" evidence="6">
    <location>
        <begin position="181"/>
        <end position="202"/>
    </location>
</feature>
<evidence type="ECO:0000313" key="8">
    <source>
        <dbReference type="EMBL" id="MBF1648904.1"/>
    </source>
</evidence>
<keyword evidence="5" id="KW-0046">Antibiotic resistance</keyword>